<evidence type="ECO:0000256" key="1">
    <source>
        <dbReference type="SAM" id="Phobius"/>
    </source>
</evidence>
<comment type="caution">
    <text evidence="2">The sequence shown here is derived from an EMBL/GenBank/DDBJ whole genome shotgun (WGS) entry which is preliminary data.</text>
</comment>
<keyword evidence="1" id="KW-1133">Transmembrane helix</keyword>
<proteinExistence type="predicted"/>
<reference evidence="2 3" key="1">
    <citation type="journal article" date="2016" name="Nat. Commun.">
        <title>Thousands of microbial genomes shed light on interconnected biogeochemical processes in an aquifer system.</title>
        <authorList>
            <person name="Anantharaman K."/>
            <person name="Brown C.T."/>
            <person name="Hug L.A."/>
            <person name="Sharon I."/>
            <person name="Castelle C.J."/>
            <person name="Probst A.J."/>
            <person name="Thomas B.C."/>
            <person name="Singh A."/>
            <person name="Wilkins M.J."/>
            <person name="Karaoz U."/>
            <person name="Brodie E.L."/>
            <person name="Williams K.H."/>
            <person name="Hubbard S.S."/>
            <person name="Banfield J.F."/>
        </authorList>
    </citation>
    <scope>NUCLEOTIDE SEQUENCE [LARGE SCALE GENOMIC DNA]</scope>
</reference>
<dbReference type="STRING" id="1802457.A3F15_00190"/>
<name>A0A1G2RDE1_9BACT</name>
<feature type="transmembrane region" description="Helical" evidence="1">
    <location>
        <begin position="6"/>
        <end position="24"/>
    </location>
</feature>
<sequence length="158" mass="17517">MPIVIATVSIFLIAGLVVFFSRFLPFKICPVCAGSFGTWLWMLIVRSLGYSVDPIILAILMGGSIVGIAYQIEKLPGFSRSSAAKLRFWKMLFVPLGFIAVYSAVLSWWIMFVAMIILLVALTLVFARENHSASSSKEPVSESRQITEGLEEKMKNCC</sequence>
<evidence type="ECO:0000313" key="3">
    <source>
        <dbReference type="Proteomes" id="UP000177078"/>
    </source>
</evidence>
<protein>
    <submittedName>
        <fullName evidence="2">Uncharacterized protein</fullName>
    </submittedName>
</protein>
<evidence type="ECO:0000313" key="2">
    <source>
        <dbReference type="EMBL" id="OHA70876.1"/>
    </source>
</evidence>
<gene>
    <name evidence="2" type="ORF">A3F15_00190</name>
</gene>
<dbReference type="Proteomes" id="UP000177078">
    <property type="component" value="Unassembled WGS sequence"/>
</dbReference>
<feature type="transmembrane region" description="Helical" evidence="1">
    <location>
        <begin position="108"/>
        <end position="127"/>
    </location>
</feature>
<keyword evidence="1" id="KW-0472">Membrane</keyword>
<dbReference type="EMBL" id="MHUC01000016">
    <property type="protein sequence ID" value="OHA70876.1"/>
    <property type="molecule type" value="Genomic_DNA"/>
</dbReference>
<accession>A0A1G2RDE1</accession>
<dbReference type="AlphaFoldDB" id="A0A1G2RDE1"/>
<organism evidence="2 3">
    <name type="scientific">Candidatus Wildermuthbacteria bacterium RIFCSPHIGHO2_12_FULL_40_12</name>
    <dbReference type="NCBI Taxonomy" id="1802457"/>
    <lineage>
        <taxon>Bacteria</taxon>
        <taxon>Candidatus Wildermuthiibacteriota</taxon>
    </lineage>
</organism>
<keyword evidence="1" id="KW-0812">Transmembrane</keyword>
<feature type="transmembrane region" description="Helical" evidence="1">
    <location>
        <begin position="55"/>
        <end position="72"/>
    </location>
</feature>